<sequence length="52" mass="6353">MDELVQRQRLLRKSILQKHPRPIVEVDHHLLPRQQKPKWYDLEFSQPLVESP</sequence>
<dbReference type="AlphaFoldDB" id="A0A3P7BAX8"/>
<dbReference type="EMBL" id="UYSG01003769">
    <property type="protein sequence ID" value="VDL58251.1"/>
    <property type="molecule type" value="Genomic_DNA"/>
</dbReference>
<gene>
    <name evidence="1" type="ORF">HDID_LOCUS5933</name>
</gene>
<evidence type="ECO:0000313" key="2">
    <source>
        <dbReference type="Proteomes" id="UP000274504"/>
    </source>
</evidence>
<reference evidence="1 2" key="1">
    <citation type="submission" date="2018-11" db="EMBL/GenBank/DDBJ databases">
        <authorList>
            <consortium name="Pathogen Informatics"/>
        </authorList>
    </citation>
    <scope>NUCLEOTIDE SEQUENCE [LARGE SCALE GENOMIC DNA]</scope>
</reference>
<accession>A0A3P7BAX8</accession>
<protein>
    <submittedName>
        <fullName evidence="1">Uncharacterized protein</fullName>
    </submittedName>
</protein>
<proteinExistence type="predicted"/>
<dbReference type="Proteomes" id="UP000274504">
    <property type="component" value="Unassembled WGS sequence"/>
</dbReference>
<organism evidence="1 2">
    <name type="scientific">Hymenolepis diminuta</name>
    <name type="common">Rat tapeworm</name>
    <dbReference type="NCBI Taxonomy" id="6216"/>
    <lineage>
        <taxon>Eukaryota</taxon>
        <taxon>Metazoa</taxon>
        <taxon>Spiralia</taxon>
        <taxon>Lophotrochozoa</taxon>
        <taxon>Platyhelminthes</taxon>
        <taxon>Cestoda</taxon>
        <taxon>Eucestoda</taxon>
        <taxon>Cyclophyllidea</taxon>
        <taxon>Hymenolepididae</taxon>
        <taxon>Hymenolepis</taxon>
    </lineage>
</organism>
<name>A0A3P7BAX8_HYMDI</name>
<evidence type="ECO:0000313" key="1">
    <source>
        <dbReference type="EMBL" id="VDL58251.1"/>
    </source>
</evidence>